<dbReference type="InterPro" id="IPR001991">
    <property type="entry name" value="Na-dicarboxylate_symporter"/>
</dbReference>
<dbReference type="GO" id="GO:0015175">
    <property type="term" value="F:neutral L-amino acid transmembrane transporter activity"/>
    <property type="evidence" value="ECO:0007669"/>
    <property type="project" value="TreeGrafter"/>
</dbReference>
<evidence type="ECO:0000256" key="1">
    <source>
        <dbReference type="ARBA" id="ARBA00004141"/>
    </source>
</evidence>
<keyword evidence="5 6" id="KW-0472">Membrane</keyword>
<accession>A0A6S7HH56</accession>
<dbReference type="EMBL" id="CACRXK020004467">
    <property type="protein sequence ID" value="CAB4002847.1"/>
    <property type="molecule type" value="Genomic_DNA"/>
</dbReference>
<comment type="caution">
    <text evidence="7">The sequence shown here is derived from an EMBL/GenBank/DDBJ whole genome shotgun (WGS) entry which is preliminary data.</text>
</comment>
<feature type="transmembrane region" description="Helical" evidence="6">
    <location>
        <begin position="143"/>
        <end position="169"/>
    </location>
</feature>
<dbReference type="Proteomes" id="UP001152795">
    <property type="component" value="Unassembled WGS sequence"/>
</dbReference>
<name>A0A6S7HH56_PARCT</name>
<dbReference type="GO" id="GO:0015501">
    <property type="term" value="F:glutamate:sodium symporter activity"/>
    <property type="evidence" value="ECO:0007669"/>
    <property type="project" value="TreeGrafter"/>
</dbReference>
<evidence type="ECO:0000256" key="5">
    <source>
        <dbReference type="ARBA" id="ARBA00023136"/>
    </source>
</evidence>
<keyword evidence="2 6" id="KW-0813">Transport</keyword>
<dbReference type="GO" id="GO:0005886">
    <property type="term" value="C:plasma membrane"/>
    <property type="evidence" value="ECO:0007669"/>
    <property type="project" value="TreeGrafter"/>
</dbReference>
<dbReference type="Gene3D" id="1.10.3860.10">
    <property type="entry name" value="Sodium:dicarboxylate symporter"/>
    <property type="match status" value="1"/>
</dbReference>
<evidence type="ECO:0000256" key="2">
    <source>
        <dbReference type="ARBA" id="ARBA00022448"/>
    </source>
</evidence>
<comment type="caution">
    <text evidence="6">Lacks conserved residue(s) required for the propagation of feature annotation.</text>
</comment>
<dbReference type="AlphaFoldDB" id="A0A6S7HH56"/>
<feature type="transmembrane region" description="Helical" evidence="6">
    <location>
        <begin position="110"/>
        <end position="131"/>
    </location>
</feature>
<evidence type="ECO:0000256" key="3">
    <source>
        <dbReference type="ARBA" id="ARBA00022692"/>
    </source>
</evidence>
<feature type="transmembrane region" description="Helical" evidence="6">
    <location>
        <begin position="70"/>
        <end position="90"/>
    </location>
</feature>
<organism evidence="7 8">
    <name type="scientific">Paramuricea clavata</name>
    <name type="common">Red gorgonian</name>
    <name type="synonym">Violescent sea-whip</name>
    <dbReference type="NCBI Taxonomy" id="317549"/>
    <lineage>
        <taxon>Eukaryota</taxon>
        <taxon>Metazoa</taxon>
        <taxon>Cnidaria</taxon>
        <taxon>Anthozoa</taxon>
        <taxon>Octocorallia</taxon>
        <taxon>Malacalcyonacea</taxon>
        <taxon>Plexauridae</taxon>
        <taxon>Paramuricea</taxon>
    </lineage>
</organism>
<gene>
    <name evidence="7" type="ORF">PACLA_8A081821</name>
</gene>
<reference evidence="7" key="1">
    <citation type="submission" date="2020-04" db="EMBL/GenBank/DDBJ databases">
        <authorList>
            <person name="Alioto T."/>
            <person name="Alioto T."/>
            <person name="Gomez Garrido J."/>
        </authorList>
    </citation>
    <scope>NUCLEOTIDE SEQUENCE</scope>
    <source>
        <strain evidence="7">A484AB</strain>
    </source>
</reference>
<keyword evidence="3 6" id="KW-0812">Transmembrane</keyword>
<keyword evidence="4 6" id="KW-1133">Transmembrane helix</keyword>
<dbReference type="SUPFAM" id="SSF118215">
    <property type="entry name" value="Proton glutamate symport protein"/>
    <property type="match status" value="1"/>
</dbReference>
<dbReference type="InterPro" id="IPR036458">
    <property type="entry name" value="Na:dicarbo_symporter_sf"/>
</dbReference>
<dbReference type="GO" id="GO:0005313">
    <property type="term" value="F:L-glutamate transmembrane transporter activity"/>
    <property type="evidence" value="ECO:0007669"/>
    <property type="project" value="TreeGrafter"/>
</dbReference>
<evidence type="ECO:0000313" key="8">
    <source>
        <dbReference type="Proteomes" id="UP001152795"/>
    </source>
</evidence>
<dbReference type="PRINTS" id="PR00173">
    <property type="entry name" value="EDTRNSPORT"/>
</dbReference>
<keyword evidence="8" id="KW-1185">Reference proteome</keyword>
<dbReference type="PANTHER" id="PTHR11958:SF63">
    <property type="entry name" value="AMINO ACID TRANSPORTER"/>
    <property type="match status" value="1"/>
</dbReference>
<dbReference type="Pfam" id="PF00375">
    <property type="entry name" value="SDF"/>
    <property type="match status" value="1"/>
</dbReference>
<keyword evidence="6" id="KW-0769">Symport</keyword>
<sequence>MTGTKLERKVTDFKLVNKSADVLKSSARNLSSFLKKEVINPWSVSSDSVQVIKEENVIFEYAGQKKHNSANLLGVVVLSVLFGIILSGLGDNGKPIVDLFSCLFKVVMKIVDVVIWFSPIGIGSIIASELVAMQDIKGIAENLGLFIVTIITASIIYGLAILPAIYAILLRKNPFRLLCCVAKSLLTGIGTASR</sequence>
<comment type="similarity">
    <text evidence="6">Belongs to the dicarboxylate/amino acid:cation symporter (DAACS) (TC 2.A.23) family.</text>
</comment>
<comment type="subcellular location">
    <subcellularLocation>
        <location evidence="1 6">Membrane</location>
        <topology evidence="1 6">Multi-pass membrane protein</topology>
    </subcellularLocation>
</comment>
<proteinExistence type="inferred from homology"/>
<dbReference type="InterPro" id="IPR050746">
    <property type="entry name" value="DAACS"/>
</dbReference>
<evidence type="ECO:0000313" key="7">
    <source>
        <dbReference type="EMBL" id="CAB4002847.1"/>
    </source>
</evidence>
<dbReference type="OrthoDB" id="5877963at2759"/>
<protein>
    <recommendedName>
        <fullName evidence="6">Amino acid transporter</fullName>
    </recommendedName>
</protein>
<dbReference type="PANTHER" id="PTHR11958">
    <property type="entry name" value="SODIUM/DICARBOXYLATE SYMPORTER-RELATED"/>
    <property type="match status" value="1"/>
</dbReference>
<evidence type="ECO:0000256" key="6">
    <source>
        <dbReference type="RuleBase" id="RU361216"/>
    </source>
</evidence>
<evidence type="ECO:0000256" key="4">
    <source>
        <dbReference type="ARBA" id="ARBA00022989"/>
    </source>
</evidence>